<evidence type="ECO:0000313" key="2">
    <source>
        <dbReference type="Proteomes" id="UP001603978"/>
    </source>
</evidence>
<name>A0ABW7A8Y7_9ACTN</name>
<dbReference type="RefSeq" id="WP_393164469.1">
    <property type="nucleotide sequence ID" value="NZ_JBICRM010000006.1"/>
</dbReference>
<keyword evidence="2" id="KW-1185">Reference proteome</keyword>
<proteinExistence type="predicted"/>
<evidence type="ECO:0000313" key="1">
    <source>
        <dbReference type="EMBL" id="MFG1703786.1"/>
    </source>
</evidence>
<sequence>MATRRDIEMDGRHPALARLDALIGRWTVQPKVDGLGSAWTEFGWQDDGLFLRQFSDTEPPPPTAPQAWRDNAPFPTTAVIGLDDATEEFTMLYADARGVHRVYQMTLADGVWRIWRHAPGFNQRFHGTFSPDGDTVNARWEMSKDGETWHLDFELTYTRGT</sequence>
<organism evidence="1 2">
    <name type="scientific">Nonomuraea marmarensis</name>
    <dbReference type="NCBI Taxonomy" id="3351344"/>
    <lineage>
        <taxon>Bacteria</taxon>
        <taxon>Bacillati</taxon>
        <taxon>Actinomycetota</taxon>
        <taxon>Actinomycetes</taxon>
        <taxon>Streptosporangiales</taxon>
        <taxon>Streptosporangiaceae</taxon>
        <taxon>Nonomuraea</taxon>
    </lineage>
</organism>
<reference evidence="1 2" key="1">
    <citation type="submission" date="2024-10" db="EMBL/GenBank/DDBJ databases">
        <authorList>
            <person name="Topkara A.R."/>
            <person name="Saygin H."/>
        </authorList>
    </citation>
    <scope>NUCLEOTIDE SEQUENCE [LARGE SCALE GENOMIC DNA]</scope>
    <source>
        <strain evidence="1 2">M3C6</strain>
    </source>
</reference>
<accession>A0ABW7A8Y7</accession>
<comment type="caution">
    <text evidence="1">The sequence shown here is derived from an EMBL/GenBank/DDBJ whole genome shotgun (WGS) entry which is preliminary data.</text>
</comment>
<dbReference type="EMBL" id="JBICRM010000006">
    <property type="protein sequence ID" value="MFG1703786.1"/>
    <property type="molecule type" value="Genomic_DNA"/>
</dbReference>
<protein>
    <recommendedName>
        <fullName evidence="3">DUF1579 domain-containing protein</fullName>
    </recommendedName>
</protein>
<gene>
    <name evidence="1" type="ORF">ACFLIM_11380</name>
</gene>
<dbReference type="Proteomes" id="UP001603978">
    <property type="component" value="Unassembled WGS sequence"/>
</dbReference>
<evidence type="ECO:0008006" key="3">
    <source>
        <dbReference type="Google" id="ProtNLM"/>
    </source>
</evidence>